<name>A0ABM9HKW2_9PROT</name>
<protein>
    <submittedName>
        <fullName evidence="2">Uncharacterized protein</fullName>
    </submittedName>
</protein>
<organism evidence="2 3">
    <name type="scientific">Commensalibacter papalotli</name>
    <name type="common">ex Botero et al. 2024</name>
    <dbReference type="NCBI Taxonomy" id="2972766"/>
    <lineage>
        <taxon>Bacteria</taxon>
        <taxon>Pseudomonadati</taxon>
        <taxon>Pseudomonadota</taxon>
        <taxon>Alphaproteobacteria</taxon>
        <taxon>Acetobacterales</taxon>
        <taxon>Acetobacteraceae</taxon>
    </lineage>
</organism>
<keyword evidence="3" id="KW-1185">Reference proteome</keyword>
<feature type="transmembrane region" description="Helical" evidence="1">
    <location>
        <begin position="45"/>
        <end position="64"/>
    </location>
</feature>
<sequence>MSLRVKWQFNKKERSLRVKDLKISKLTIIDPWLINNRYIKAFKPYNLKFQFFVTLSYGLILSAFI</sequence>
<reference evidence="2" key="1">
    <citation type="submission" date="2022-10" db="EMBL/GenBank/DDBJ databases">
        <authorList>
            <person name="Botero Cardona J."/>
        </authorList>
    </citation>
    <scope>NUCLEOTIDE SEQUENCE</scope>
    <source>
        <strain evidence="2">R-83534</strain>
    </source>
</reference>
<evidence type="ECO:0000313" key="2">
    <source>
        <dbReference type="EMBL" id="CAI3930789.1"/>
    </source>
</evidence>
<dbReference type="EMBL" id="CAMXCH010000001">
    <property type="protein sequence ID" value="CAI3930789.1"/>
    <property type="molecule type" value="Genomic_DNA"/>
</dbReference>
<gene>
    <name evidence="2" type="ORF">R83534S58_LOCUS521</name>
</gene>
<comment type="caution">
    <text evidence="2">The sequence shown here is derived from an EMBL/GenBank/DDBJ whole genome shotgun (WGS) entry which is preliminary data.</text>
</comment>
<keyword evidence="1" id="KW-1133">Transmembrane helix</keyword>
<keyword evidence="1" id="KW-0812">Transmembrane</keyword>
<evidence type="ECO:0000313" key="3">
    <source>
        <dbReference type="Proteomes" id="UP001154272"/>
    </source>
</evidence>
<accession>A0ABM9HKW2</accession>
<keyword evidence="1" id="KW-0472">Membrane</keyword>
<dbReference type="Proteomes" id="UP001154272">
    <property type="component" value="Unassembled WGS sequence"/>
</dbReference>
<evidence type="ECO:0000256" key="1">
    <source>
        <dbReference type="SAM" id="Phobius"/>
    </source>
</evidence>
<proteinExistence type="predicted"/>